<dbReference type="STRING" id="681398.PJIAN_2250"/>
<dbReference type="EMBL" id="BDCR01000002">
    <property type="protein sequence ID" value="GAT62690.1"/>
    <property type="molecule type" value="Genomic_DNA"/>
</dbReference>
<dbReference type="RefSeq" id="WP_068703194.1">
    <property type="nucleotide sequence ID" value="NZ_BDCR01000002.1"/>
</dbReference>
<evidence type="ECO:0000313" key="2">
    <source>
        <dbReference type="Proteomes" id="UP000076586"/>
    </source>
</evidence>
<dbReference type="InterPro" id="IPR036249">
    <property type="entry name" value="Thioredoxin-like_sf"/>
</dbReference>
<protein>
    <submittedName>
        <fullName evidence="1">Thioredoxin 1</fullName>
    </submittedName>
</protein>
<accession>A0A170ZI41</accession>
<dbReference type="Gene3D" id="3.40.30.10">
    <property type="entry name" value="Glutaredoxin"/>
    <property type="match status" value="1"/>
</dbReference>
<dbReference type="CDD" id="cd02947">
    <property type="entry name" value="TRX_family"/>
    <property type="match status" value="1"/>
</dbReference>
<dbReference type="SUPFAM" id="SSF52833">
    <property type="entry name" value="Thioredoxin-like"/>
    <property type="match status" value="1"/>
</dbReference>
<keyword evidence="2" id="KW-1185">Reference proteome</keyword>
<comment type="caution">
    <text evidence="1">The sequence shown here is derived from an EMBL/GenBank/DDBJ whole genome shotgun (WGS) entry which is preliminary data.</text>
</comment>
<dbReference type="OrthoDB" id="3035211at2"/>
<gene>
    <name evidence="1" type="ORF">PJIAN_2250</name>
</gene>
<organism evidence="1 2">
    <name type="scientific">Paludibacter jiangxiensis</name>
    <dbReference type="NCBI Taxonomy" id="681398"/>
    <lineage>
        <taxon>Bacteria</taxon>
        <taxon>Pseudomonadati</taxon>
        <taxon>Bacteroidota</taxon>
        <taxon>Bacteroidia</taxon>
        <taxon>Bacteroidales</taxon>
        <taxon>Paludibacteraceae</taxon>
        <taxon>Paludibacter</taxon>
    </lineage>
</organism>
<evidence type="ECO:0000313" key="1">
    <source>
        <dbReference type="EMBL" id="GAT62690.1"/>
    </source>
</evidence>
<reference evidence="2" key="2">
    <citation type="journal article" date="2017" name="Genome Announc.">
        <title>Draft genome sequence of Paludibacter jiangxiensis NM7(T), a propionate-producing fermentative bacterium.</title>
        <authorList>
            <person name="Qiu Y.-L."/>
            <person name="Tourlousse D.M."/>
            <person name="Matsuura N."/>
            <person name="Ohashi A."/>
            <person name="Sekiguchi Y."/>
        </authorList>
    </citation>
    <scope>NUCLEOTIDE SEQUENCE [LARGE SCALE GENOMIC DNA]</scope>
    <source>
        <strain evidence="2">NM7</strain>
    </source>
</reference>
<dbReference type="Proteomes" id="UP000076586">
    <property type="component" value="Unassembled WGS sequence"/>
</dbReference>
<proteinExistence type="predicted"/>
<name>A0A170ZI41_9BACT</name>
<dbReference type="AlphaFoldDB" id="A0A170ZI41"/>
<sequence>MLYTNLKHIETASEHEQMIREHENVVVCCGRMGLVCIPVYNIMEGLQKKYRHVKFFDIEFDNPESQNLRNNFKCNEKEGLPYLIYYKNGNPVQITSGYQTKQQIVSIINKQFEKTTH</sequence>
<reference evidence="2" key="1">
    <citation type="submission" date="2016-04" db="EMBL/GenBank/DDBJ databases">
        <title>Draft genome sequence of Paludibacter jiangxiensis strain NM7.</title>
        <authorList>
            <person name="Qiu Y."/>
            <person name="Matsuura N."/>
            <person name="Ohashi A."/>
            <person name="Tourlousse M.D."/>
            <person name="Sekiguchi Y."/>
        </authorList>
    </citation>
    <scope>NUCLEOTIDE SEQUENCE [LARGE SCALE GENOMIC DNA]</scope>
    <source>
        <strain evidence="2">NM7</strain>
    </source>
</reference>